<dbReference type="EMBL" id="FTOG01000002">
    <property type="protein sequence ID" value="SIS52747.1"/>
    <property type="molecule type" value="Genomic_DNA"/>
</dbReference>
<evidence type="ECO:0000313" key="2">
    <source>
        <dbReference type="Proteomes" id="UP000186221"/>
    </source>
</evidence>
<sequence length="455" mass="48769">MSIVLKSLSVPSFGTPARCPEIPTEVYAARCDQLFAAAGTDWVAVYADREHLANIAFLTAFEPRFEEAFLLLGPAGRRVLICGNESRDYAPLSRLPGVEVVLCQSCSLMGQDRSVAPALSVVLAEIGVKTGDSIGVVGWKYLSGAEWGGAAPSFHASAYFVDSLRAAVGPQGTLTEATPILMHPETGLRAVVDVHQIAAWEWGAARASDAVWRIVQGVREGDDEFTAAARMGYMGEELSAHVMFASAPLGTPVVGLRSPRGRKLQKGDGVTTAVSYWGGLSSRAALFDTENDAFLEKAKGYFAGLIRWYETAKIGVTGGEIDAAVRETLARSDLKPALNPGHLVGHDEWLHTPITPGSTEKLRSGMPFQVDVIPVPMPVGQALNNEDAVTFADAEMRADLARLYPEVAARIVARRVFMADEIGVALDDCILPMSNTPLCLAPFWLASDKLLVRAS</sequence>
<dbReference type="Proteomes" id="UP000186221">
    <property type="component" value="Unassembled WGS sequence"/>
</dbReference>
<accession>A0A1N7JTU5</accession>
<dbReference type="Gene3D" id="3.90.230.10">
    <property type="entry name" value="Creatinase/methionine aminopeptidase superfamily"/>
    <property type="match status" value="1"/>
</dbReference>
<organism evidence="1 2">
    <name type="scientific">Rhodobacter aestuarii</name>
    <dbReference type="NCBI Taxonomy" id="453582"/>
    <lineage>
        <taxon>Bacteria</taxon>
        <taxon>Pseudomonadati</taxon>
        <taxon>Pseudomonadota</taxon>
        <taxon>Alphaproteobacteria</taxon>
        <taxon>Rhodobacterales</taxon>
        <taxon>Rhodobacter group</taxon>
        <taxon>Rhodobacter</taxon>
    </lineage>
</organism>
<dbReference type="AlphaFoldDB" id="A0A1N7JTU5"/>
<dbReference type="STRING" id="453582.SAMN05421580_102112"/>
<keyword evidence="1" id="KW-0031">Aminopeptidase</keyword>
<protein>
    <submittedName>
        <fullName evidence="1">Xaa-Pro aminopeptidase</fullName>
    </submittedName>
</protein>
<keyword evidence="1" id="KW-0378">Hydrolase</keyword>
<dbReference type="OrthoDB" id="9778159at2"/>
<dbReference type="SUPFAM" id="SSF55920">
    <property type="entry name" value="Creatinase/aminopeptidase"/>
    <property type="match status" value="1"/>
</dbReference>
<reference evidence="2" key="1">
    <citation type="submission" date="2017-01" db="EMBL/GenBank/DDBJ databases">
        <authorList>
            <person name="Varghese N."/>
            <person name="Submissions S."/>
        </authorList>
    </citation>
    <scope>NUCLEOTIDE SEQUENCE [LARGE SCALE GENOMIC DNA]</scope>
    <source>
        <strain evidence="2">DSM 19945</strain>
    </source>
</reference>
<dbReference type="RefSeq" id="WP_076483712.1">
    <property type="nucleotide sequence ID" value="NZ_FTOG01000002.1"/>
</dbReference>
<keyword evidence="1" id="KW-0645">Protease</keyword>
<dbReference type="InterPro" id="IPR036005">
    <property type="entry name" value="Creatinase/aminopeptidase-like"/>
</dbReference>
<evidence type="ECO:0000313" key="1">
    <source>
        <dbReference type="EMBL" id="SIS52747.1"/>
    </source>
</evidence>
<name>A0A1N7JTU5_9RHOB</name>
<gene>
    <name evidence="1" type="ORF">SAMN05421580_102112</name>
</gene>
<proteinExistence type="predicted"/>
<keyword evidence="2" id="KW-1185">Reference proteome</keyword>
<dbReference type="GO" id="GO:0004177">
    <property type="term" value="F:aminopeptidase activity"/>
    <property type="evidence" value="ECO:0007669"/>
    <property type="project" value="UniProtKB-KW"/>
</dbReference>